<dbReference type="GO" id="GO:0008270">
    <property type="term" value="F:zinc ion binding"/>
    <property type="evidence" value="ECO:0007669"/>
    <property type="project" value="UniProtKB-KW"/>
</dbReference>
<dbReference type="AlphaFoldDB" id="A0A9E7H0F8"/>
<feature type="domain" description="C3H1-type" evidence="8">
    <location>
        <begin position="446"/>
        <end position="474"/>
    </location>
</feature>
<dbReference type="SMART" id="SM00356">
    <property type="entry name" value="ZnF_C3H1"/>
    <property type="match status" value="2"/>
</dbReference>
<dbReference type="PANTHER" id="PTHR12547:SF162">
    <property type="entry name" value="ZINC FINGER CCCH DOMAIN-CONTAINING PROTEIN 15"/>
    <property type="match status" value="1"/>
</dbReference>
<evidence type="ECO:0000256" key="3">
    <source>
        <dbReference type="ARBA" id="ARBA00022771"/>
    </source>
</evidence>
<keyword evidence="4 5" id="KW-0862">Zinc</keyword>
<keyword evidence="10" id="KW-1185">Reference proteome</keyword>
<evidence type="ECO:0000313" key="9">
    <source>
        <dbReference type="EMBL" id="URE24375.1"/>
    </source>
</evidence>
<evidence type="ECO:0000313" key="10">
    <source>
        <dbReference type="Proteomes" id="UP001055439"/>
    </source>
</evidence>
<feature type="chain" id="PRO_5038694748" description="C3H1-type domain-containing protein" evidence="7">
    <location>
        <begin position="28"/>
        <end position="523"/>
    </location>
</feature>
<dbReference type="EMBL" id="CP097510">
    <property type="protein sequence ID" value="URE24375.1"/>
    <property type="molecule type" value="Genomic_DNA"/>
</dbReference>
<dbReference type="InterPro" id="IPR000571">
    <property type="entry name" value="Znf_CCCH"/>
</dbReference>
<evidence type="ECO:0000256" key="6">
    <source>
        <dbReference type="SAM" id="MobiDB-lite"/>
    </source>
</evidence>
<proteinExistence type="predicted"/>
<dbReference type="InterPro" id="IPR036855">
    <property type="entry name" value="Znf_CCCH_sf"/>
</dbReference>
<dbReference type="InterPro" id="IPR045877">
    <property type="entry name" value="ZFP36-like"/>
</dbReference>
<feature type="domain" description="C3H1-type" evidence="8">
    <location>
        <begin position="484"/>
        <end position="512"/>
    </location>
</feature>
<dbReference type="Gene3D" id="4.10.1000.10">
    <property type="entry name" value="Zinc finger, CCCH-type"/>
    <property type="match status" value="2"/>
</dbReference>
<sequence>MLSKHSYDVVSTLLLLLLLDRPPSSLSDCPYPCLPPPTQVTNCPPPPSSEPVWGYPPPPDASYYGESYPPPLGYIPYFPPPDYTLPAPPPPNPILPWFPFYYRTPPPRLASLLHCCLCSQRHWLSFSSYHKLGFYIEIKVVGVLLLVIAKSSSGQRQVNRRDLVSSGGGDCLGVSMASAPSPFICNSDDFLSPCTIFSTIDTAPLPASGSFAISPSSVSFEEVETSSTATEDRLCLARLALQYREITERYGICLSHLCDTAEEVESLRRENASLRTANGELARRIDLLAGQHTGRFLSSAGVVRVDELPRLSTAETPKPGDSPTSVLTFQESSCGGHWSATGPVAEKHISPPKITSVRSSGHLKLNSAGEPGSNTNRNDRFREPSPVMIGSGAYFPSILFSYYKLQYAHLGGGSNGGKGERVGAEDDEKGVSGGGALELEVFRQGMFKTELCNKWEESGVCPYSEHCRFAHGIAELRPVLRHPRYKTELCRMIIFGAACTYGHRCHFRHSLSPSDHQRLRRRS</sequence>
<evidence type="ECO:0000256" key="2">
    <source>
        <dbReference type="ARBA" id="ARBA00022737"/>
    </source>
</evidence>
<dbReference type="PROSITE" id="PS50103">
    <property type="entry name" value="ZF_C3H1"/>
    <property type="match status" value="2"/>
</dbReference>
<feature type="zinc finger region" description="C3H1-type" evidence="5">
    <location>
        <begin position="446"/>
        <end position="474"/>
    </location>
</feature>
<gene>
    <name evidence="9" type="ORF">MUK42_21754</name>
</gene>
<protein>
    <recommendedName>
        <fullName evidence="8">C3H1-type domain-containing protein</fullName>
    </recommendedName>
</protein>
<dbReference type="FunFam" id="4.10.1000.10:FF:000001">
    <property type="entry name" value="zinc finger CCCH domain-containing protein 15-like"/>
    <property type="match status" value="1"/>
</dbReference>
<dbReference type="PANTHER" id="PTHR12547">
    <property type="entry name" value="CCCH ZINC FINGER/TIS11-RELATED"/>
    <property type="match status" value="1"/>
</dbReference>
<keyword evidence="3 5" id="KW-0863">Zinc-finger</keyword>
<keyword evidence="1 5" id="KW-0479">Metal-binding</keyword>
<name>A0A9E7H0F8_9LILI</name>
<evidence type="ECO:0000259" key="8">
    <source>
        <dbReference type="PROSITE" id="PS50103"/>
    </source>
</evidence>
<reference evidence="9" key="1">
    <citation type="submission" date="2022-05" db="EMBL/GenBank/DDBJ databases">
        <title>The Musa troglodytarum L. genome provides insights into the mechanism of non-climacteric behaviour and enrichment of carotenoids.</title>
        <authorList>
            <person name="Wang J."/>
        </authorList>
    </citation>
    <scope>NUCLEOTIDE SEQUENCE</scope>
    <source>
        <tissue evidence="9">Leaf</tissue>
    </source>
</reference>
<evidence type="ECO:0000256" key="4">
    <source>
        <dbReference type="ARBA" id="ARBA00022833"/>
    </source>
</evidence>
<dbReference type="SUPFAM" id="SSF90229">
    <property type="entry name" value="CCCH zinc finger"/>
    <property type="match status" value="2"/>
</dbReference>
<dbReference type="Pfam" id="PF00642">
    <property type="entry name" value="zf-CCCH"/>
    <property type="match status" value="1"/>
</dbReference>
<evidence type="ECO:0000256" key="5">
    <source>
        <dbReference type="PROSITE-ProRule" id="PRU00723"/>
    </source>
</evidence>
<dbReference type="Proteomes" id="UP001055439">
    <property type="component" value="Chromosome 8"/>
</dbReference>
<keyword evidence="2" id="KW-0677">Repeat</keyword>
<evidence type="ECO:0000256" key="7">
    <source>
        <dbReference type="SAM" id="SignalP"/>
    </source>
</evidence>
<evidence type="ECO:0000256" key="1">
    <source>
        <dbReference type="ARBA" id="ARBA00022723"/>
    </source>
</evidence>
<feature type="zinc finger region" description="C3H1-type" evidence="5">
    <location>
        <begin position="484"/>
        <end position="512"/>
    </location>
</feature>
<keyword evidence="7" id="KW-0732">Signal</keyword>
<feature type="signal peptide" evidence="7">
    <location>
        <begin position="1"/>
        <end position="27"/>
    </location>
</feature>
<dbReference type="GO" id="GO:0003729">
    <property type="term" value="F:mRNA binding"/>
    <property type="evidence" value="ECO:0007669"/>
    <property type="project" value="InterPro"/>
</dbReference>
<dbReference type="OrthoDB" id="410307at2759"/>
<feature type="region of interest" description="Disordered" evidence="6">
    <location>
        <begin position="355"/>
        <end position="383"/>
    </location>
</feature>
<accession>A0A9E7H0F8</accession>
<organism evidence="9 10">
    <name type="scientific">Musa troglodytarum</name>
    <name type="common">fe'i banana</name>
    <dbReference type="NCBI Taxonomy" id="320322"/>
    <lineage>
        <taxon>Eukaryota</taxon>
        <taxon>Viridiplantae</taxon>
        <taxon>Streptophyta</taxon>
        <taxon>Embryophyta</taxon>
        <taxon>Tracheophyta</taxon>
        <taxon>Spermatophyta</taxon>
        <taxon>Magnoliopsida</taxon>
        <taxon>Liliopsida</taxon>
        <taxon>Zingiberales</taxon>
        <taxon>Musaceae</taxon>
        <taxon>Musa</taxon>
    </lineage>
</organism>